<accession>A0A7W7AYW3</accession>
<proteinExistence type="predicted"/>
<evidence type="ECO:0000313" key="2">
    <source>
        <dbReference type="Proteomes" id="UP000566324"/>
    </source>
</evidence>
<dbReference type="EMBL" id="JACHNZ010000004">
    <property type="protein sequence ID" value="MBB4630924.1"/>
    <property type="molecule type" value="Genomic_DNA"/>
</dbReference>
<dbReference type="Gene3D" id="3.10.180.10">
    <property type="entry name" value="2,3-Dihydroxybiphenyl 1,2-Dioxygenase, domain 1"/>
    <property type="match status" value="1"/>
</dbReference>
<dbReference type="RefSeq" id="WP_184064695.1">
    <property type="nucleotide sequence ID" value="NZ_JACHNZ010000004.1"/>
</dbReference>
<reference evidence="1 2" key="1">
    <citation type="submission" date="2020-08" db="EMBL/GenBank/DDBJ databases">
        <title>Genomic Encyclopedia of Type Strains, Phase IV (KMG-IV): sequencing the most valuable type-strain genomes for metagenomic binning, comparative biology and taxonomic classification.</title>
        <authorList>
            <person name="Goeker M."/>
        </authorList>
    </citation>
    <scope>NUCLEOTIDE SEQUENCE [LARGE SCALE GENOMIC DNA]</scope>
    <source>
        <strain evidence="1 2">DSM 17328</strain>
    </source>
</reference>
<evidence type="ECO:0008006" key="3">
    <source>
        <dbReference type="Google" id="ProtNLM"/>
    </source>
</evidence>
<gene>
    <name evidence="1" type="ORF">GGQ98_000529</name>
</gene>
<dbReference type="AlphaFoldDB" id="A0A7W7AYW3"/>
<protein>
    <recommendedName>
        <fullName evidence="3">VOC family protein</fullName>
    </recommendedName>
</protein>
<evidence type="ECO:0000313" key="1">
    <source>
        <dbReference type="EMBL" id="MBB4630924.1"/>
    </source>
</evidence>
<dbReference type="Proteomes" id="UP000566324">
    <property type="component" value="Unassembled WGS sequence"/>
</dbReference>
<dbReference type="SUPFAM" id="SSF54593">
    <property type="entry name" value="Glyoxalase/Bleomycin resistance protein/Dihydroxybiphenyl dioxygenase"/>
    <property type="match status" value="2"/>
</dbReference>
<keyword evidence="2" id="KW-1185">Reference proteome</keyword>
<sequence length="303" mass="32285">MFDTHGRIKCGTISVPDFQGSLSDWTGLLGYDCVETGKVPIELANGWGALKTLGARTALLAPPGGGDTAFIRIVEQPAVLAYLPMRTFGWVGYELTIRDVPSLHDRLRGSSIRILTPPERTPDGAGWTPIEATGRAGEVLFFNAVTETLRDLEFPRAVAEVDRIMVAMLAAADRAAAVRFHIDALGFSEGGTFRLPYPIINTAFGLHPDTESEATVISVGSMPVCEIDQFPPGTTQRKQLLGYLPPGNALVSFAVRSLDAVRAPLIAPPETLDGPLYAGRRTACTRGAAGELIELIEVGDGAG</sequence>
<name>A0A7W7AYW3_9SPHN</name>
<dbReference type="InterPro" id="IPR029068">
    <property type="entry name" value="Glyas_Bleomycin-R_OHBP_Dase"/>
</dbReference>
<comment type="caution">
    <text evidence="1">The sequence shown here is derived from an EMBL/GenBank/DDBJ whole genome shotgun (WGS) entry which is preliminary data.</text>
</comment>
<organism evidence="1 2">
    <name type="scientific">Sphingosinicella soli</name>
    <dbReference type="NCBI Taxonomy" id="333708"/>
    <lineage>
        <taxon>Bacteria</taxon>
        <taxon>Pseudomonadati</taxon>
        <taxon>Pseudomonadota</taxon>
        <taxon>Alphaproteobacteria</taxon>
        <taxon>Sphingomonadales</taxon>
        <taxon>Sphingosinicellaceae</taxon>
        <taxon>Sphingosinicella</taxon>
    </lineage>
</organism>